<dbReference type="FunFam" id="1.10.510.10:FF:000145">
    <property type="entry name" value="Dual specificity protein kinase CLK2"/>
    <property type="match status" value="1"/>
</dbReference>
<feature type="domain" description="Protein kinase" evidence="11">
    <location>
        <begin position="120"/>
        <end position="422"/>
    </location>
</feature>
<dbReference type="Gene3D" id="3.30.200.20">
    <property type="entry name" value="Phosphorylase Kinase, domain 1"/>
    <property type="match status" value="1"/>
</dbReference>
<keyword evidence="5" id="KW-0418">Kinase</keyword>
<keyword evidence="4 8" id="KW-0547">Nucleotide-binding</keyword>
<feature type="region of interest" description="Disordered" evidence="10">
    <location>
        <begin position="67"/>
        <end position="88"/>
    </location>
</feature>
<dbReference type="PROSITE" id="PS00107">
    <property type="entry name" value="PROTEIN_KINASE_ATP"/>
    <property type="match status" value="1"/>
</dbReference>
<evidence type="ECO:0000256" key="7">
    <source>
        <dbReference type="ARBA" id="ARBA00037966"/>
    </source>
</evidence>
<reference evidence="12" key="2">
    <citation type="submission" date="2025-09" db="UniProtKB">
        <authorList>
            <consortium name="Ensembl"/>
        </authorList>
    </citation>
    <scope>IDENTIFICATION</scope>
</reference>
<evidence type="ECO:0000259" key="11">
    <source>
        <dbReference type="PROSITE" id="PS50011"/>
    </source>
</evidence>
<dbReference type="PANTHER" id="PTHR45646:SF6">
    <property type="entry name" value="DUAL SPECIFICITY PROTEIN KINASE CLK2"/>
    <property type="match status" value="1"/>
</dbReference>
<accession>A0A9J7X5T7</accession>
<evidence type="ECO:0000256" key="3">
    <source>
        <dbReference type="ARBA" id="ARBA00022679"/>
    </source>
</evidence>
<evidence type="ECO:0000313" key="12">
    <source>
        <dbReference type="Ensembl" id="ENSCCRP00000102694.1"/>
    </source>
</evidence>
<dbReference type="Gene3D" id="1.10.510.10">
    <property type="entry name" value="Transferase(Phosphotransferase) domain 1"/>
    <property type="match status" value="1"/>
</dbReference>
<dbReference type="Pfam" id="PF00069">
    <property type="entry name" value="Pkinase"/>
    <property type="match status" value="1"/>
</dbReference>
<dbReference type="SUPFAM" id="SSF56112">
    <property type="entry name" value="Protein kinase-like (PK-like)"/>
    <property type="match status" value="1"/>
</dbReference>
<evidence type="ECO:0000256" key="5">
    <source>
        <dbReference type="ARBA" id="ARBA00022777"/>
    </source>
</evidence>
<comment type="similarity">
    <text evidence="7">Belongs to the protein kinase superfamily. CMGC Ser/Thr protein kinase family. Lammer subfamily.</text>
</comment>
<evidence type="ECO:0000256" key="1">
    <source>
        <dbReference type="ARBA" id="ARBA00013203"/>
    </source>
</evidence>
<evidence type="ECO:0000256" key="10">
    <source>
        <dbReference type="SAM" id="MobiDB-lite"/>
    </source>
</evidence>
<protein>
    <recommendedName>
        <fullName evidence="1">dual-specificity kinase</fullName>
        <ecNumber evidence="1">2.7.12.1</ecNumber>
    </recommendedName>
</protein>
<dbReference type="GO" id="GO:0004674">
    <property type="term" value="F:protein serine/threonine kinase activity"/>
    <property type="evidence" value="ECO:0007669"/>
    <property type="project" value="UniProtKB-KW"/>
</dbReference>
<proteinExistence type="inferred from homology"/>
<evidence type="ECO:0000256" key="9">
    <source>
        <dbReference type="RuleBase" id="RU000304"/>
    </source>
</evidence>
<dbReference type="GO" id="GO:0005634">
    <property type="term" value="C:nucleus"/>
    <property type="evidence" value="ECO:0007669"/>
    <property type="project" value="TreeGrafter"/>
</dbReference>
<feature type="region of interest" description="Disordered" evidence="10">
    <location>
        <begin position="1"/>
        <end position="46"/>
    </location>
</feature>
<keyword evidence="13" id="KW-1185">Reference proteome</keyword>
<reference evidence="12" key="1">
    <citation type="submission" date="2025-08" db="UniProtKB">
        <authorList>
            <consortium name="Ensembl"/>
        </authorList>
    </citation>
    <scope>IDENTIFICATION</scope>
</reference>
<sequence>MPRSRRFPSYDRRLRRRRSRSRSSSCSSSRRRLRDRRRRQRSRSCERNGTLTDSFFRHDFCADRDAGAEQRSRRRRTRTRSYSQSRSLSSSNCGVRAWAVKDDEEGHLIYRTGDVLQDRYEIVGTLGEGTFGKVVECVDHRRGGCHIALKIIKNVEKYKEAALSLLLLCVQMLDWFDYHGHMCISFELLALSTFDFMKENHYLPYSISQVRHMAYQICLAVKFLHDNRLTHTDLKPENILFVNSDYTVTYNTEKKRDERCVLNTAVRLVDFGSATFDHEHHSTIVSTRHYRAPEVILELGWSQPCDVWSIGCILFEFYRGYTLFQTHDNREHLAMMERVHGPVPSRMIRKTRKQKYFYRGRLDWDESTSAGRYVRENCRPLRRYVMCETEEHHLFFDLLEGLLEYEPDRRLSLSAALRHPFFSPVRDAEHFSGARDISR</sequence>
<feature type="binding site" evidence="8">
    <location>
        <position position="150"/>
    </location>
    <ligand>
        <name>ATP</name>
        <dbReference type="ChEBI" id="CHEBI:30616"/>
    </ligand>
</feature>
<keyword evidence="2 9" id="KW-0723">Serine/threonine-protein kinase</keyword>
<dbReference type="InterPro" id="IPR011009">
    <property type="entry name" value="Kinase-like_dom_sf"/>
</dbReference>
<dbReference type="SMART" id="SM00220">
    <property type="entry name" value="S_TKc"/>
    <property type="match status" value="1"/>
</dbReference>
<dbReference type="GO" id="GO:0043484">
    <property type="term" value="P:regulation of RNA splicing"/>
    <property type="evidence" value="ECO:0007669"/>
    <property type="project" value="TreeGrafter"/>
</dbReference>
<dbReference type="GO" id="GO:0005524">
    <property type="term" value="F:ATP binding"/>
    <property type="evidence" value="ECO:0007669"/>
    <property type="project" value="UniProtKB-UniRule"/>
</dbReference>
<dbReference type="InterPro" id="IPR017441">
    <property type="entry name" value="Protein_kinase_ATP_BS"/>
</dbReference>
<feature type="compositionally biased region" description="Basic residues" evidence="10">
    <location>
        <begin position="29"/>
        <end position="42"/>
    </location>
</feature>
<dbReference type="InterPro" id="IPR000719">
    <property type="entry name" value="Prot_kinase_dom"/>
</dbReference>
<dbReference type="GeneTree" id="ENSGT00940000154947"/>
<evidence type="ECO:0000256" key="2">
    <source>
        <dbReference type="ARBA" id="ARBA00022527"/>
    </source>
</evidence>
<keyword evidence="3" id="KW-0808">Transferase</keyword>
<dbReference type="InterPro" id="IPR008271">
    <property type="entry name" value="Ser/Thr_kinase_AS"/>
</dbReference>
<dbReference type="AlphaFoldDB" id="A0A9J7X5T7"/>
<evidence type="ECO:0000256" key="4">
    <source>
        <dbReference type="ARBA" id="ARBA00022741"/>
    </source>
</evidence>
<dbReference type="PANTHER" id="PTHR45646">
    <property type="entry name" value="SERINE/THREONINE-PROTEIN KINASE DOA-RELATED"/>
    <property type="match status" value="1"/>
</dbReference>
<dbReference type="EC" id="2.7.12.1" evidence="1"/>
<dbReference type="InterPro" id="IPR051175">
    <property type="entry name" value="CLK_kinases"/>
</dbReference>
<dbReference type="PROSITE" id="PS50011">
    <property type="entry name" value="PROTEIN_KINASE_DOM"/>
    <property type="match status" value="1"/>
</dbReference>
<evidence type="ECO:0000256" key="6">
    <source>
        <dbReference type="ARBA" id="ARBA00022840"/>
    </source>
</evidence>
<dbReference type="GO" id="GO:0004713">
    <property type="term" value="F:protein tyrosine kinase activity"/>
    <property type="evidence" value="ECO:0007669"/>
    <property type="project" value="TreeGrafter"/>
</dbReference>
<dbReference type="PROSITE" id="PS00108">
    <property type="entry name" value="PROTEIN_KINASE_ST"/>
    <property type="match status" value="1"/>
</dbReference>
<organism evidence="12 13">
    <name type="scientific">Cyprinus carpio carpio</name>
    <dbReference type="NCBI Taxonomy" id="630221"/>
    <lineage>
        <taxon>Eukaryota</taxon>
        <taxon>Metazoa</taxon>
        <taxon>Chordata</taxon>
        <taxon>Craniata</taxon>
        <taxon>Vertebrata</taxon>
        <taxon>Euteleostomi</taxon>
        <taxon>Actinopterygii</taxon>
        <taxon>Neopterygii</taxon>
        <taxon>Teleostei</taxon>
        <taxon>Ostariophysi</taxon>
        <taxon>Cypriniformes</taxon>
        <taxon>Cyprinidae</taxon>
        <taxon>Cyprininae</taxon>
        <taxon>Cyprinus</taxon>
    </lineage>
</organism>
<dbReference type="GO" id="GO:0004712">
    <property type="term" value="F:protein serine/threonine/tyrosine kinase activity"/>
    <property type="evidence" value="ECO:0007669"/>
    <property type="project" value="UniProtKB-EC"/>
</dbReference>
<dbReference type="Ensembl" id="ENSCCRT00000151680.1">
    <property type="protein sequence ID" value="ENSCCRP00000102694.1"/>
    <property type="gene ID" value="ENSCCRG00000059795.1"/>
</dbReference>
<evidence type="ECO:0000256" key="8">
    <source>
        <dbReference type="PROSITE-ProRule" id="PRU10141"/>
    </source>
</evidence>
<dbReference type="Proteomes" id="UP001108240">
    <property type="component" value="Unplaced"/>
</dbReference>
<keyword evidence="6 8" id="KW-0067">ATP-binding</keyword>
<evidence type="ECO:0000313" key="13">
    <source>
        <dbReference type="Proteomes" id="UP001108240"/>
    </source>
</evidence>
<name>A0A9J7X5T7_CYPCA</name>